<accession>A0A5B7I6K8</accession>
<dbReference type="EMBL" id="VSRR010055715">
    <property type="protein sequence ID" value="MPC81031.1"/>
    <property type="molecule type" value="Genomic_DNA"/>
</dbReference>
<proteinExistence type="predicted"/>
<gene>
    <name evidence="2" type="ORF">E2C01_075631</name>
</gene>
<evidence type="ECO:0000313" key="3">
    <source>
        <dbReference type="Proteomes" id="UP000324222"/>
    </source>
</evidence>
<name>A0A5B7I6K8_PORTR</name>
<feature type="region of interest" description="Disordered" evidence="1">
    <location>
        <begin position="136"/>
        <end position="181"/>
    </location>
</feature>
<protein>
    <submittedName>
        <fullName evidence="2">Uncharacterized protein</fullName>
    </submittedName>
</protein>
<feature type="compositionally biased region" description="Basic and acidic residues" evidence="1">
    <location>
        <begin position="92"/>
        <end position="116"/>
    </location>
</feature>
<reference evidence="2 3" key="1">
    <citation type="submission" date="2019-05" db="EMBL/GenBank/DDBJ databases">
        <title>Another draft genome of Portunus trituberculatus and its Hox gene families provides insights of decapod evolution.</title>
        <authorList>
            <person name="Jeong J.-H."/>
            <person name="Song I."/>
            <person name="Kim S."/>
            <person name="Choi T."/>
            <person name="Kim D."/>
            <person name="Ryu S."/>
            <person name="Kim W."/>
        </authorList>
    </citation>
    <scope>NUCLEOTIDE SEQUENCE [LARGE SCALE GENOMIC DNA]</scope>
    <source>
        <tissue evidence="2">Muscle</tissue>
    </source>
</reference>
<dbReference type="Proteomes" id="UP000324222">
    <property type="component" value="Unassembled WGS sequence"/>
</dbReference>
<evidence type="ECO:0000256" key="1">
    <source>
        <dbReference type="SAM" id="MobiDB-lite"/>
    </source>
</evidence>
<evidence type="ECO:0000313" key="2">
    <source>
        <dbReference type="EMBL" id="MPC81031.1"/>
    </source>
</evidence>
<feature type="compositionally biased region" description="Basic and acidic residues" evidence="1">
    <location>
        <begin position="172"/>
        <end position="181"/>
    </location>
</feature>
<feature type="region of interest" description="Disordered" evidence="1">
    <location>
        <begin position="92"/>
        <end position="123"/>
    </location>
</feature>
<dbReference type="AlphaFoldDB" id="A0A5B7I6K8"/>
<organism evidence="2 3">
    <name type="scientific">Portunus trituberculatus</name>
    <name type="common">Swimming crab</name>
    <name type="synonym">Neptunus trituberculatus</name>
    <dbReference type="NCBI Taxonomy" id="210409"/>
    <lineage>
        <taxon>Eukaryota</taxon>
        <taxon>Metazoa</taxon>
        <taxon>Ecdysozoa</taxon>
        <taxon>Arthropoda</taxon>
        <taxon>Crustacea</taxon>
        <taxon>Multicrustacea</taxon>
        <taxon>Malacostraca</taxon>
        <taxon>Eumalacostraca</taxon>
        <taxon>Eucarida</taxon>
        <taxon>Decapoda</taxon>
        <taxon>Pleocyemata</taxon>
        <taxon>Brachyura</taxon>
        <taxon>Eubrachyura</taxon>
        <taxon>Portunoidea</taxon>
        <taxon>Portunidae</taxon>
        <taxon>Portuninae</taxon>
        <taxon>Portunus</taxon>
    </lineage>
</organism>
<sequence>MKGNGKAENYTELEAIQNPMTPWRRPQPDVNPIIFSNVIYQDFTRAREEGREGGRKGHQGTAAAFRLRKQLCAIYVCISTKKCQPFVTAAEVREGGREGGKEGEWSEERGKEARQWRRERKKGRVEDCRSLLTSSCPRKYLPGSNLSCPSHDSVPCVLTRRSGCPSSRRGQRRQEGTMKDK</sequence>
<comment type="caution">
    <text evidence="2">The sequence shown here is derived from an EMBL/GenBank/DDBJ whole genome shotgun (WGS) entry which is preliminary data.</text>
</comment>
<keyword evidence="3" id="KW-1185">Reference proteome</keyword>